<feature type="compositionally biased region" description="Basic residues" evidence="4">
    <location>
        <begin position="604"/>
        <end position="616"/>
    </location>
</feature>
<proteinExistence type="predicted"/>
<feature type="compositionally biased region" description="Low complexity" evidence="4">
    <location>
        <begin position="379"/>
        <end position="390"/>
    </location>
</feature>
<dbReference type="PANTHER" id="PTHR24366">
    <property type="entry name" value="IG(IMMUNOGLOBULIN) AND LRR(LEUCINE RICH REPEAT) DOMAINS"/>
    <property type="match status" value="1"/>
</dbReference>
<name>A0A2M3Z2I3_9DIPT</name>
<sequence length="706" mass="77327">MSATRMWNRCSSAMQLLLVLLLSLALSWVTAATNCPEGCHCTPVNATIRCTSVSGLRSLDKTQPIGRLELSGLNLTKVPALLENVRNITELDLSSNQLAEVNHLSRRIRTLNLSHNRLSSAKLARLPLFVESLNLTHNSITYLPLSIMKLKRLRYIELASNPINCTCETLHVRNWLTSRHVWSDEHIKCSAPQEFKGRPWLQVRQSDVCHPSVVEERNRAGSHQNEDEYGDENDLMLGDQAVVPMADETEEDDLGREFLPVGGERVKRRIEHPAVATEDVAIDGEASGDGGSLPGENGDVISPEARANLIEEPKVEGSGLDETEEDGDGHSTTTPVTRLFAETEDPSPEEDADDDGGSGDDVLPIDIPHHISGLGIFQETTPEPEVPTTEVDSEKPRRIIHGGDVKPDEDAKNDDEKPLLPPSTDAEQNRADAPKEDNTNTFILLAVLGIIVVSLIITVICKRKPDSQRNRRGKYDVEGANQGREMKEINKNLLEKVPPGERNGRNGTAPESTPLMSGPATTDHDKVFGGGGQDDGGQKRGFTPVKPQRASLERPLESFKSEQQQPHRNGNRSLESPVGENNNSTALPNGNGAVPNGTTVAPGVHHHPHHHHHHHQVPSADTPDDGGRLLAAEPAGPESPRSKRYSPIYVPTSPKSDRYSPVYSPETGRVKIKLTETPKPKTPILVTRSRSRAGDIIMTTNDDQKF</sequence>
<evidence type="ECO:0000256" key="6">
    <source>
        <dbReference type="SAM" id="SignalP"/>
    </source>
</evidence>
<feature type="chain" id="PRO_5014895352" evidence="6">
    <location>
        <begin position="33"/>
        <end position="706"/>
    </location>
</feature>
<evidence type="ECO:0000256" key="5">
    <source>
        <dbReference type="SAM" id="Phobius"/>
    </source>
</evidence>
<dbReference type="AlphaFoldDB" id="A0A2M3Z2I3"/>
<evidence type="ECO:0000256" key="2">
    <source>
        <dbReference type="ARBA" id="ARBA00022729"/>
    </source>
</evidence>
<feature type="signal peptide" evidence="6">
    <location>
        <begin position="1"/>
        <end position="32"/>
    </location>
</feature>
<feature type="compositionally biased region" description="Acidic residues" evidence="4">
    <location>
        <begin position="342"/>
        <end position="358"/>
    </location>
</feature>
<feature type="compositionally biased region" description="Basic and acidic residues" evidence="4">
    <location>
        <begin position="551"/>
        <end position="560"/>
    </location>
</feature>
<dbReference type="InterPro" id="IPR001611">
    <property type="entry name" value="Leu-rich_rpt"/>
</dbReference>
<dbReference type="Gene3D" id="3.80.10.10">
    <property type="entry name" value="Ribonuclease Inhibitor"/>
    <property type="match status" value="1"/>
</dbReference>
<dbReference type="InterPro" id="IPR032675">
    <property type="entry name" value="LRR_dom_sf"/>
</dbReference>
<dbReference type="SMART" id="SM00082">
    <property type="entry name" value="LRRCT"/>
    <property type="match status" value="1"/>
</dbReference>
<dbReference type="PROSITE" id="PS51450">
    <property type="entry name" value="LRR"/>
    <property type="match status" value="1"/>
</dbReference>
<protein>
    <submittedName>
        <fullName evidence="8">Putative leucine-rich repeat protein</fullName>
    </submittedName>
</protein>
<dbReference type="GO" id="GO:0071944">
    <property type="term" value="C:cell periphery"/>
    <property type="evidence" value="ECO:0007669"/>
    <property type="project" value="UniProtKB-ARBA"/>
</dbReference>
<keyword evidence="5" id="KW-0812">Transmembrane</keyword>
<keyword evidence="1" id="KW-0433">Leucine-rich repeat</keyword>
<dbReference type="SUPFAM" id="SSF52058">
    <property type="entry name" value="L domain-like"/>
    <property type="match status" value="1"/>
</dbReference>
<evidence type="ECO:0000256" key="4">
    <source>
        <dbReference type="SAM" id="MobiDB-lite"/>
    </source>
</evidence>
<feature type="compositionally biased region" description="Basic and acidic residues" evidence="4">
    <location>
        <begin position="392"/>
        <end position="418"/>
    </location>
</feature>
<feature type="region of interest" description="Disordered" evidence="4">
    <location>
        <begin position="466"/>
        <end position="664"/>
    </location>
</feature>
<feature type="region of interest" description="Disordered" evidence="4">
    <location>
        <begin position="213"/>
        <end position="234"/>
    </location>
</feature>
<feature type="compositionally biased region" description="Polar residues" evidence="4">
    <location>
        <begin position="505"/>
        <end position="515"/>
    </location>
</feature>
<keyword evidence="5" id="KW-1133">Transmembrane helix</keyword>
<keyword evidence="5" id="KW-0472">Membrane</keyword>
<evidence type="ECO:0000259" key="7">
    <source>
        <dbReference type="SMART" id="SM00082"/>
    </source>
</evidence>
<evidence type="ECO:0000256" key="1">
    <source>
        <dbReference type="ARBA" id="ARBA00022614"/>
    </source>
</evidence>
<feature type="domain" description="LRRCT" evidence="7">
    <location>
        <begin position="161"/>
        <end position="210"/>
    </location>
</feature>
<reference evidence="8" key="1">
    <citation type="submission" date="2018-01" db="EMBL/GenBank/DDBJ databases">
        <title>An insight into the sialome of Amazonian anophelines.</title>
        <authorList>
            <person name="Ribeiro J.M."/>
            <person name="Scarpassa V."/>
            <person name="Calvo E."/>
        </authorList>
    </citation>
    <scope>NUCLEOTIDE SEQUENCE</scope>
    <source>
        <tissue evidence="8">Salivary glands</tissue>
    </source>
</reference>
<dbReference type="InterPro" id="IPR000483">
    <property type="entry name" value="Cys-rich_flank_reg_C"/>
</dbReference>
<feature type="compositionally biased region" description="Polar residues" evidence="4">
    <location>
        <begin position="561"/>
        <end position="588"/>
    </location>
</feature>
<keyword evidence="2 6" id="KW-0732">Signal</keyword>
<feature type="region of interest" description="Disordered" evidence="4">
    <location>
        <begin position="277"/>
        <end position="434"/>
    </location>
</feature>
<feature type="transmembrane region" description="Helical" evidence="5">
    <location>
        <begin position="442"/>
        <end position="461"/>
    </location>
</feature>
<evidence type="ECO:0000313" key="8">
    <source>
        <dbReference type="EMBL" id="MBW22720.1"/>
    </source>
</evidence>
<feature type="compositionally biased region" description="Basic and acidic residues" evidence="4">
    <location>
        <begin position="466"/>
        <end position="477"/>
    </location>
</feature>
<dbReference type="EMBL" id="GGFM01001969">
    <property type="protein sequence ID" value="MBW22720.1"/>
    <property type="molecule type" value="Transcribed_RNA"/>
</dbReference>
<feature type="compositionally biased region" description="Basic and acidic residues" evidence="4">
    <location>
        <begin position="484"/>
        <end position="504"/>
    </location>
</feature>
<evidence type="ECO:0000256" key="3">
    <source>
        <dbReference type="ARBA" id="ARBA00022737"/>
    </source>
</evidence>
<accession>A0A2M3Z2I3</accession>
<keyword evidence="3" id="KW-0677">Repeat</keyword>
<dbReference type="PANTHER" id="PTHR24366:SF96">
    <property type="entry name" value="LEUCINE RICH REPEAT CONTAINING 53"/>
    <property type="match status" value="1"/>
</dbReference>
<organism evidence="8">
    <name type="scientific">Anopheles braziliensis</name>
    <dbReference type="NCBI Taxonomy" id="58242"/>
    <lineage>
        <taxon>Eukaryota</taxon>
        <taxon>Metazoa</taxon>
        <taxon>Ecdysozoa</taxon>
        <taxon>Arthropoda</taxon>
        <taxon>Hexapoda</taxon>
        <taxon>Insecta</taxon>
        <taxon>Pterygota</taxon>
        <taxon>Neoptera</taxon>
        <taxon>Endopterygota</taxon>
        <taxon>Diptera</taxon>
        <taxon>Nematocera</taxon>
        <taxon>Culicoidea</taxon>
        <taxon>Culicidae</taxon>
        <taxon>Anophelinae</taxon>
        <taxon>Anopheles</taxon>
    </lineage>
</organism>